<dbReference type="InterPro" id="IPR018644">
    <property type="entry name" value="DUF2071"/>
</dbReference>
<protein>
    <submittedName>
        <fullName evidence="1">DUF2071 domain-containing protein</fullName>
    </submittedName>
</protein>
<name>A0ABT6R7N3_9BACT</name>
<evidence type="ECO:0000313" key="2">
    <source>
        <dbReference type="Proteomes" id="UP001226434"/>
    </source>
</evidence>
<accession>A0ABT6R7N3</accession>
<sequence>MAKTFLKAEWRKLAMANYVVDPDLLISYLPHKTELDLWNGKCYVSLVGFMFLNTKLKGLPIPFHTNFEEVNLRFYVRHKAANGWKRGVVFVKEIVPRPALTFVANTVYNENYETMRTDHRWQITDDELSVEYKWKKEKWNSFQITAENQLITIAEGSDEEFITEHYWGYTKLGEHKTSEYEVSHPRWQVYPVKEYNIDVDFENVYGKEFGLLKDEKPESVFLAEGSAIEVKPGNNVEMIVIES</sequence>
<dbReference type="Pfam" id="PF09844">
    <property type="entry name" value="DUF2071"/>
    <property type="match status" value="1"/>
</dbReference>
<comment type="caution">
    <text evidence="1">The sequence shown here is derived from an EMBL/GenBank/DDBJ whole genome shotgun (WGS) entry which is preliminary data.</text>
</comment>
<dbReference type="EMBL" id="JASBRG010000001">
    <property type="protein sequence ID" value="MDI3318574.1"/>
    <property type="molecule type" value="Genomic_DNA"/>
</dbReference>
<dbReference type="PANTHER" id="PTHR39186:SF1">
    <property type="entry name" value="DUF2071 DOMAIN-CONTAINING PROTEIN"/>
    <property type="match status" value="1"/>
</dbReference>
<dbReference type="Proteomes" id="UP001226434">
    <property type="component" value="Unassembled WGS sequence"/>
</dbReference>
<evidence type="ECO:0000313" key="1">
    <source>
        <dbReference type="EMBL" id="MDI3318574.1"/>
    </source>
</evidence>
<keyword evidence="2" id="KW-1185">Reference proteome</keyword>
<dbReference type="RefSeq" id="WP_282332703.1">
    <property type="nucleotide sequence ID" value="NZ_JASBRG010000001.1"/>
</dbReference>
<gene>
    <name evidence="1" type="ORF">QJ048_02260</name>
</gene>
<dbReference type="PANTHER" id="PTHR39186">
    <property type="entry name" value="DUF2071 FAMILY PROTEIN"/>
    <property type="match status" value="1"/>
</dbReference>
<reference evidence="1 2" key="1">
    <citation type="submission" date="2023-05" db="EMBL/GenBank/DDBJ databases">
        <title>Genome sequence of Pinibacter sp. MAH-24.</title>
        <authorList>
            <person name="Huq M.A."/>
        </authorList>
    </citation>
    <scope>NUCLEOTIDE SEQUENCE [LARGE SCALE GENOMIC DNA]</scope>
    <source>
        <strain evidence="1 2">MAH-24</strain>
    </source>
</reference>
<organism evidence="1 2">
    <name type="scientific">Pinibacter soli</name>
    <dbReference type="NCBI Taxonomy" id="3044211"/>
    <lineage>
        <taxon>Bacteria</taxon>
        <taxon>Pseudomonadati</taxon>
        <taxon>Bacteroidota</taxon>
        <taxon>Chitinophagia</taxon>
        <taxon>Chitinophagales</taxon>
        <taxon>Chitinophagaceae</taxon>
        <taxon>Pinibacter</taxon>
    </lineage>
</organism>
<proteinExistence type="predicted"/>